<accession>A0A9D9GUY6</accession>
<keyword evidence="2" id="KW-0547">Nucleotide-binding</keyword>
<evidence type="ECO:0000256" key="2">
    <source>
        <dbReference type="ARBA" id="ARBA00022741"/>
    </source>
</evidence>
<proteinExistence type="predicted"/>
<dbReference type="GO" id="GO:0055052">
    <property type="term" value="C:ATP-binding cassette (ABC) transporter complex, substrate-binding subunit-containing"/>
    <property type="evidence" value="ECO:0007669"/>
    <property type="project" value="TreeGrafter"/>
</dbReference>
<dbReference type="Gene3D" id="3.40.50.300">
    <property type="entry name" value="P-loop containing nucleotide triphosphate hydrolases"/>
    <property type="match status" value="1"/>
</dbReference>
<keyword evidence="1" id="KW-0813">Transport</keyword>
<dbReference type="InterPro" id="IPR003593">
    <property type="entry name" value="AAA+_ATPase"/>
</dbReference>
<keyword evidence="3 5" id="KW-0067">ATP-binding</keyword>
<dbReference type="InterPro" id="IPR013611">
    <property type="entry name" value="Transp-assoc_OB_typ2"/>
</dbReference>
<evidence type="ECO:0000256" key="3">
    <source>
        <dbReference type="ARBA" id="ARBA00022840"/>
    </source>
</evidence>
<dbReference type="SUPFAM" id="SSF50331">
    <property type="entry name" value="MOP-like"/>
    <property type="match status" value="1"/>
</dbReference>
<dbReference type="InterPro" id="IPR008995">
    <property type="entry name" value="Mo/tungstate-bd_C_term_dom"/>
</dbReference>
<dbReference type="FunFam" id="3.40.50.300:FF:000042">
    <property type="entry name" value="Maltose/maltodextrin ABC transporter, ATP-binding protein"/>
    <property type="match status" value="1"/>
</dbReference>
<name>A0A9D9GUY6_9FIRM</name>
<sequence length="535" mass="59402">MEKMKVKEARKAYLQANKTIKNEEVDGFVVLKNVNKIYPNGVQAVFDFSLSIEQNEFIVLVGPSGCGKSTTLRMIAGLEEISSGTLYIDHVLSNHLPPKDRNIAMVFQSYALYPQMSVYDNIAFGLKVKKLPSEEIKRRVYAAAEILGLGPYLDRKPRELSGGQMQRVALGRAIVRDAKLFLMDEPLSNLDAKLRVQMRSEIVKIHNQIKATTVYVTHDQTEAMTMASRIVVMNRGYIQQIGTPEEIYRNPANLFVATFIGTPPMNIFKGVLRDKCIQCGPEAIHLSEKEATKYKENALAKLEYATSLQSCLDYSLDKELLSEIALLLKKKGDSKKAVELCAKLALAKPMFKAQYEAIGKEIEEGASSSFLSLKAACLDAKKELSAIEKAISGLCLKGLSGMEKGAPLAIAVAKKKGLFGLKRKQLSATQGELEEEQVKKMIEGYEGLKDTPYVYCGLRPEDMELVDVGEEGYESEVVFSELLGSEYLIHINLFGAELIAKADNSRPYKIGDKIKIKIKEGKLRFYDPIDGAAIL</sequence>
<evidence type="ECO:0000259" key="4">
    <source>
        <dbReference type="PROSITE" id="PS50893"/>
    </source>
</evidence>
<dbReference type="SMART" id="SM00382">
    <property type="entry name" value="AAA"/>
    <property type="match status" value="1"/>
</dbReference>
<reference evidence="5" key="1">
    <citation type="submission" date="2020-10" db="EMBL/GenBank/DDBJ databases">
        <authorList>
            <person name="Gilroy R."/>
        </authorList>
    </citation>
    <scope>NUCLEOTIDE SEQUENCE</scope>
    <source>
        <strain evidence="5">17113</strain>
    </source>
</reference>
<reference evidence="5" key="2">
    <citation type="journal article" date="2021" name="PeerJ">
        <title>Extensive microbial diversity within the chicken gut microbiome revealed by metagenomics and culture.</title>
        <authorList>
            <person name="Gilroy R."/>
            <person name="Ravi A."/>
            <person name="Getino M."/>
            <person name="Pursley I."/>
            <person name="Horton D.L."/>
            <person name="Alikhan N.F."/>
            <person name="Baker D."/>
            <person name="Gharbi K."/>
            <person name="Hall N."/>
            <person name="Watson M."/>
            <person name="Adriaenssens E.M."/>
            <person name="Foster-Nyarko E."/>
            <person name="Jarju S."/>
            <person name="Secka A."/>
            <person name="Antonio M."/>
            <person name="Oren A."/>
            <person name="Chaudhuri R.R."/>
            <person name="La Ragione R."/>
            <person name="Hildebrand F."/>
            <person name="Pallen M.J."/>
        </authorList>
    </citation>
    <scope>NUCLEOTIDE SEQUENCE</scope>
    <source>
        <strain evidence="5">17113</strain>
    </source>
</reference>
<dbReference type="AlphaFoldDB" id="A0A9D9GUY6"/>
<dbReference type="GO" id="GO:0008643">
    <property type="term" value="P:carbohydrate transport"/>
    <property type="evidence" value="ECO:0007669"/>
    <property type="project" value="InterPro"/>
</dbReference>
<dbReference type="PROSITE" id="PS00211">
    <property type="entry name" value="ABC_TRANSPORTER_1"/>
    <property type="match status" value="1"/>
</dbReference>
<evidence type="ECO:0000256" key="1">
    <source>
        <dbReference type="ARBA" id="ARBA00022448"/>
    </source>
</evidence>
<dbReference type="InterPro" id="IPR015855">
    <property type="entry name" value="ABC_transpr_MalK-like"/>
</dbReference>
<dbReference type="Pfam" id="PF08402">
    <property type="entry name" value="TOBE_2"/>
    <property type="match status" value="1"/>
</dbReference>
<dbReference type="PANTHER" id="PTHR43875:SF1">
    <property type="entry name" value="OSMOPROTECTIVE COMPOUNDS UPTAKE ATP-BINDING PROTEIN GGTA"/>
    <property type="match status" value="1"/>
</dbReference>
<gene>
    <name evidence="5" type="ORF">IAC61_01875</name>
</gene>
<organism evidence="5 6">
    <name type="scientific">Candidatus Alloenteromonas pullistercoris</name>
    <dbReference type="NCBI Taxonomy" id="2840785"/>
    <lineage>
        <taxon>Bacteria</taxon>
        <taxon>Bacillati</taxon>
        <taxon>Bacillota</taxon>
        <taxon>Bacillota incertae sedis</taxon>
        <taxon>Candidatus Alloenteromonas</taxon>
    </lineage>
</organism>
<dbReference type="CDD" id="cd03301">
    <property type="entry name" value="ABC_MalK_N"/>
    <property type="match status" value="1"/>
</dbReference>
<evidence type="ECO:0000313" key="6">
    <source>
        <dbReference type="Proteomes" id="UP000823634"/>
    </source>
</evidence>
<dbReference type="Proteomes" id="UP000823634">
    <property type="component" value="Unassembled WGS sequence"/>
</dbReference>
<dbReference type="GO" id="GO:0005524">
    <property type="term" value="F:ATP binding"/>
    <property type="evidence" value="ECO:0007669"/>
    <property type="project" value="UniProtKB-KW"/>
</dbReference>
<dbReference type="InterPro" id="IPR003439">
    <property type="entry name" value="ABC_transporter-like_ATP-bd"/>
</dbReference>
<protein>
    <submittedName>
        <fullName evidence="5">ATP-binding cassette domain-containing protein</fullName>
    </submittedName>
</protein>
<dbReference type="Gene3D" id="2.40.50.140">
    <property type="entry name" value="Nucleic acid-binding proteins"/>
    <property type="match status" value="1"/>
</dbReference>
<dbReference type="EMBL" id="JADINA010000014">
    <property type="protein sequence ID" value="MBO8426051.1"/>
    <property type="molecule type" value="Genomic_DNA"/>
</dbReference>
<dbReference type="PANTHER" id="PTHR43875">
    <property type="entry name" value="MALTODEXTRIN IMPORT ATP-BINDING PROTEIN MSMX"/>
    <property type="match status" value="1"/>
</dbReference>
<dbReference type="InterPro" id="IPR017871">
    <property type="entry name" value="ABC_transporter-like_CS"/>
</dbReference>
<dbReference type="InterPro" id="IPR012340">
    <property type="entry name" value="NA-bd_OB-fold"/>
</dbReference>
<feature type="domain" description="ABC transporter" evidence="4">
    <location>
        <begin position="29"/>
        <end position="260"/>
    </location>
</feature>
<evidence type="ECO:0000313" key="5">
    <source>
        <dbReference type="EMBL" id="MBO8426051.1"/>
    </source>
</evidence>
<dbReference type="Gene3D" id="2.40.50.100">
    <property type="match status" value="2"/>
</dbReference>
<dbReference type="GO" id="GO:0140359">
    <property type="term" value="F:ABC-type transporter activity"/>
    <property type="evidence" value="ECO:0007669"/>
    <property type="project" value="InterPro"/>
</dbReference>
<dbReference type="SUPFAM" id="SSF52540">
    <property type="entry name" value="P-loop containing nucleoside triphosphate hydrolases"/>
    <property type="match status" value="1"/>
</dbReference>
<dbReference type="PROSITE" id="PS50893">
    <property type="entry name" value="ABC_TRANSPORTER_2"/>
    <property type="match status" value="1"/>
</dbReference>
<dbReference type="Pfam" id="PF00005">
    <property type="entry name" value="ABC_tran"/>
    <property type="match status" value="1"/>
</dbReference>
<dbReference type="GO" id="GO:0016887">
    <property type="term" value="F:ATP hydrolysis activity"/>
    <property type="evidence" value="ECO:0007669"/>
    <property type="project" value="InterPro"/>
</dbReference>
<dbReference type="InterPro" id="IPR027417">
    <property type="entry name" value="P-loop_NTPase"/>
</dbReference>
<comment type="caution">
    <text evidence="5">The sequence shown here is derived from an EMBL/GenBank/DDBJ whole genome shotgun (WGS) entry which is preliminary data.</text>
</comment>
<dbReference type="InterPro" id="IPR047641">
    <property type="entry name" value="ABC_transpr_MalK/UgpC-like"/>
</dbReference>